<protein>
    <recommendedName>
        <fullName evidence="3">VOC domain-containing protein</fullName>
    </recommendedName>
</protein>
<dbReference type="AlphaFoldDB" id="A0A7T7HN65"/>
<dbReference type="Gene3D" id="3.30.720.110">
    <property type="match status" value="1"/>
</dbReference>
<name>A0A7T7HN65_9HYPH</name>
<evidence type="ECO:0008006" key="3">
    <source>
        <dbReference type="Google" id="ProtNLM"/>
    </source>
</evidence>
<gene>
    <name evidence="1" type="ORF">JET14_08825</name>
</gene>
<dbReference type="KEGG" id="mlut:JET14_08825"/>
<reference evidence="1 2" key="1">
    <citation type="submission" date="2020-12" db="EMBL/GenBank/DDBJ databases">
        <authorList>
            <person name="Zheng R.K."/>
            <person name="Sun C.M."/>
        </authorList>
    </citation>
    <scope>NUCLEOTIDE SEQUENCE [LARGE SCALE GENOMIC DNA]</scope>
    <source>
        <strain evidence="1 2">ZRK001</strain>
    </source>
</reference>
<accession>A0A7T7HN65</accession>
<organism evidence="1 2">
    <name type="scientific">Martelella lutilitoris</name>
    <dbReference type="NCBI Taxonomy" id="2583532"/>
    <lineage>
        <taxon>Bacteria</taxon>
        <taxon>Pseudomonadati</taxon>
        <taxon>Pseudomonadota</taxon>
        <taxon>Alphaproteobacteria</taxon>
        <taxon>Hyphomicrobiales</taxon>
        <taxon>Aurantimonadaceae</taxon>
        <taxon>Martelella</taxon>
    </lineage>
</organism>
<dbReference type="RefSeq" id="WP_200337686.1">
    <property type="nucleotide sequence ID" value="NZ_CP066786.1"/>
</dbReference>
<sequence length="66" mass="7278">MQGKTTPKTVFTRLIVQDVDAAVALHQEESGAETVLPVKGRGYGKREEHARDPSGHLWIPRRGVTV</sequence>
<evidence type="ECO:0000313" key="1">
    <source>
        <dbReference type="EMBL" id="QQM32221.1"/>
    </source>
</evidence>
<evidence type="ECO:0000313" key="2">
    <source>
        <dbReference type="Proteomes" id="UP000596083"/>
    </source>
</evidence>
<dbReference type="Proteomes" id="UP000596083">
    <property type="component" value="Chromosome"/>
</dbReference>
<dbReference type="InterPro" id="IPR029068">
    <property type="entry name" value="Glyas_Bleomycin-R_OHBP_Dase"/>
</dbReference>
<proteinExistence type="predicted"/>
<dbReference type="EMBL" id="CP066786">
    <property type="protein sequence ID" value="QQM32221.1"/>
    <property type="molecule type" value="Genomic_DNA"/>
</dbReference>
<dbReference type="SUPFAM" id="SSF54593">
    <property type="entry name" value="Glyoxalase/Bleomycin resistance protein/Dihydroxybiphenyl dioxygenase"/>
    <property type="match status" value="1"/>
</dbReference>